<name>A0A0C2FDV5_9BILA</name>
<evidence type="ECO:0000313" key="1">
    <source>
        <dbReference type="EMBL" id="KIH43231.1"/>
    </source>
</evidence>
<reference evidence="1 2" key="1">
    <citation type="submission" date="2013-12" db="EMBL/GenBank/DDBJ databases">
        <title>Draft genome of the parsitic nematode Ancylostoma duodenale.</title>
        <authorList>
            <person name="Mitreva M."/>
        </authorList>
    </citation>
    <scope>NUCLEOTIDE SEQUENCE [LARGE SCALE GENOMIC DNA]</scope>
    <source>
        <strain evidence="1 2">Zhejiang</strain>
    </source>
</reference>
<dbReference type="AlphaFoldDB" id="A0A0C2FDV5"/>
<organism evidence="1 2">
    <name type="scientific">Ancylostoma duodenale</name>
    <dbReference type="NCBI Taxonomy" id="51022"/>
    <lineage>
        <taxon>Eukaryota</taxon>
        <taxon>Metazoa</taxon>
        <taxon>Ecdysozoa</taxon>
        <taxon>Nematoda</taxon>
        <taxon>Chromadorea</taxon>
        <taxon>Rhabditida</taxon>
        <taxon>Rhabditina</taxon>
        <taxon>Rhabditomorpha</taxon>
        <taxon>Strongyloidea</taxon>
        <taxon>Ancylostomatidae</taxon>
        <taxon>Ancylostomatinae</taxon>
        <taxon>Ancylostoma</taxon>
    </lineage>
</organism>
<sequence length="65" mass="6894">RLHVSNRSVRPTLEQLLQLVCVHVGGTTPSPAPVSSSCGIHGMRLRCSRRTTSKPASTASPTAEI</sequence>
<dbReference type="EMBL" id="KN787839">
    <property type="protein sequence ID" value="KIH43231.1"/>
    <property type="molecule type" value="Genomic_DNA"/>
</dbReference>
<feature type="non-terminal residue" evidence="1">
    <location>
        <position position="65"/>
    </location>
</feature>
<proteinExistence type="predicted"/>
<protein>
    <submittedName>
        <fullName evidence="1">Uncharacterized protein</fullName>
    </submittedName>
</protein>
<evidence type="ECO:0000313" key="2">
    <source>
        <dbReference type="Proteomes" id="UP000054047"/>
    </source>
</evidence>
<keyword evidence="2" id="KW-1185">Reference proteome</keyword>
<accession>A0A0C2FDV5</accession>
<dbReference type="Proteomes" id="UP000054047">
    <property type="component" value="Unassembled WGS sequence"/>
</dbReference>
<feature type="non-terminal residue" evidence="1">
    <location>
        <position position="1"/>
    </location>
</feature>
<gene>
    <name evidence="1" type="ORF">ANCDUO_26768</name>
</gene>